<dbReference type="InterPro" id="IPR039218">
    <property type="entry name" value="REM_fam"/>
</dbReference>
<name>A0A9J5ZDD5_SOLCO</name>
<gene>
    <name evidence="7" type="ORF">H5410_021734</name>
</gene>
<dbReference type="GO" id="GO:0003677">
    <property type="term" value="F:DNA binding"/>
    <property type="evidence" value="ECO:0007669"/>
    <property type="project" value="UniProtKB-KW"/>
</dbReference>
<keyword evidence="5" id="KW-0539">Nucleus</keyword>
<evidence type="ECO:0000256" key="5">
    <source>
        <dbReference type="ARBA" id="ARBA00023242"/>
    </source>
</evidence>
<keyword evidence="4" id="KW-0804">Transcription</keyword>
<evidence type="ECO:0000256" key="4">
    <source>
        <dbReference type="ARBA" id="ARBA00023163"/>
    </source>
</evidence>
<keyword evidence="8" id="KW-1185">Reference proteome</keyword>
<accession>A0A9J5ZDD5</accession>
<keyword evidence="3" id="KW-0238">DNA-binding</keyword>
<dbReference type="InterPro" id="IPR015300">
    <property type="entry name" value="DNA-bd_pseudobarrel_sf"/>
</dbReference>
<protein>
    <recommendedName>
        <fullName evidence="6">TF-B3 domain-containing protein</fullName>
    </recommendedName>
</protein>
<evidence type="ECO:0000256" key="1">
    <source>
        <dbReference type="ARBA" id="ARBA00004123"/>
    </source>
</evidence>
<evidence type="ECO:0000313" key="8">
    <source>
        <dbReference type="Proteomes" id="UP000824120"/>
    </source>
</evidence>
<evidence type="ECO:0000256" key="3">
    <source>
        <dbReference type="ARBA" id="ARBA00023125"/>
    </source>
</evidence>
<dbReference type="AlphaFoldDB" id="A0A9J5ZDD5"/>
<dbReference type="SUPFAM" id="SSF101936">
    <property type="entry name" value="DNA-binding pseudobarrel domain"/>
    <property type="match status" value="1"/>
</dbReference>
<evidence type="ECO:0000259" key="6">
    <source>
        <dbReference type="PROSITE" id="PS50863"/>
    </source>
</evidence>
<dbReference type="SMART" id="SM01019">
    <property type="entry name" value="B3"/>
    <property type="match status" value="1"/>
</dbReference>
<dbReference type="EMBL" id="JACXVP010000004">
    <property type="protein sequence ID" value="KAG5610453.1"/>
    <property type="molecule type" value="Genomic_DNA"/>
</dbReference>
<proteinExistence type="predicted"/>
<dbReference type="Pfam" id="PF02362">
    <property type="entry name" value="B3"/>
    <property type="match status" value="1"/>
</dbReference>
<feature type="non-terminal residue" evidence="7">
    <location>
        <position position="1"/>
    </location>
</feature>
<dbReference type="Gene3D" id="2.40.330.10">
    <property type="entry name" value="DNA-binding pseudobarrel domain"/>
    <property type="match status" value="1"/>
</dbReference>
<reference evidence="7 8" key="1">
    <citation type="submission" date="2020-09" db="EMBL/GenBank/DDBJ databases">
        <title>De no assembly of potato wild relative species, Solanum commersonii.</title>
        <authorList>
            <person name="Cho K."/>
        </authorList>
    </citation>
    <scope>NUCLEOTIDE SEQUENCE [LARGE SCALE GENOMIC DNA]</scope>
    <source>
        <strain evidence="7">LZ3.2</strain>
        <tissue evidence="7">Leaf</tissue>
    </source>
</reference>
<dbReference type="PROSITE" id="PS50863">
    <property type="entry name" value="B3"/>
    <property type="match status" value="1"/>
</dbReference>
<dbReference type="GO" id="GO:0005634">
    <property type="term" value="C:nucleus"/>
    <property type="evidence" value="ECO:0007669"/>
    <property type="project" value="UniProtKB-SubCell"/>
</dbReference>
<dbReference type="OrthoDB" id="1306135at2759"/>
<evidence type="ECO:0000256" key="2">
    <source>
        <dbReference type="ARBA" id="ARBA00023015"/>
    </source>
</evidence>
<comment type="subcellular location">
    <subcellularLocation>
        <location evidence="1">Nucleus</location>
    </subcellularLocation>
</comment>
<comment type="caution">
    <text evidence="7">The sequence shown here is derived from an EMBL/GenBank/DDBJ whole genome shotgun (WGS) entry which is preliminary data.</text>
</comment>
<dbReference type="PANTHER" id="PTHR31674:SF25">
    <property type="entry name" value="B3 DOMAIN-CONTAINING TRANSCRIPTION FACTOR VRN1-LIKE"/>
    <property type="match status" value="1"/>
</dbReference>
<keyword evidence="2" id="KW-0805">Transcription regulation</keyword>
<evidence type="ECO:0000313" key="7">
    <source>
        <dbReference type="EMBL" id="KAG5610453.1"/>
    </source>
</evidence>
<feature type="domain" description="TF-B3" evidence="6">
    <location>
        <begin position="83"/>
        <end position="177"/>
    </location>
</feature>
<sequence>NFLIFRYNARAHFDVTICDQKKEEYIPVYFQTNANYYIVLGYLFQEISEGSEEHEQQPTIGTDQEVGKAYSRSEEVGQKNSSRHNFVNLNGDSPYYEITISIRFSLRTSIVNMKNMRLFNEEGIEWGVEIEYNGHMVIIKRGWSEFLKDNKIASDETYRFKLIRGHVANVLHIYIYLLLKDRQTCNSFAKVLNFRYLHKLSSYNYKYMYSASALREKLYLLTIKIRTMNTFHEDLNPPTPSDKG</sequence>
<dbReference type="InterPro" id="IPR003340">
    <property type="entry name" value="B3_DNA-bd"/>
</dbReference>
<dbReference type="PANTHER" id="PTHR31674">
    <property type="entry name" value="B3 DOMAIN-CONTAINING PROTEIN REM-LIKE 3-RELATED"/>
    <property type="match status" value="1"/>
</dbReference>
<dbReference type="Proteomes" id="UP000824120">
    <property type="component" value="Chromosome 4"/>
</dbReference>
<organism evidence="7 8">
    <name type="scientific">Solanum commersonii</name>
    <name type="common">Commerson's wild potato</name>
    <name type="synonym">Commerson's nightshade</name>
    <dbReference type="NCBI Taxonomy" id="4109"/>
    <lineage>
        <taxon>Eukaryota</taxon>
        <taxon>Viridiplantae</taxon>
        <taxon>Streptophyta</taxon>
        <taxon>Embryophyta</taxon>
        <taxon>Tracheophyta</taxon>
        <taxon>Spermatophyta</taxon>
        <taxon>Magnoliopsida</taxon>
        <taxon>eudicotyledons</taxon>
        <taxon>Gunneridae</taxon>
        <taxon>Pentapetalae</taxon>
        <taxon>asterids</taxon>
        <taxon>lamiids</taxon>
        <taxon>Solanales</taxon>
        <taxon>Solanaceae</taxon>
        <taxon>Solanoideae</taxon>
        <taxon>Solaneae</taxon>
        <taxon>Solanum</taxon>
    </lineage>
</organism>